<evidence type="ECO:0000256" key="6">
    <source>
        <dbReference type="RuleBase" id="RU003345"/>
    </source>
</evidence>
<dbReference type="Proteomes" id="UP000036449">
    <property type="component" value="Unassembled WGS sequence"/>
</dbReference>
<dbReference type="InterPro" id="IPR016163">
    <property type="entry name" value="Ald_DH_C"/>
</dbReference>
<dbReference type="InterPro" id="IPR015590">
    <property type="entry name" value="Aldehyde_DH_dom"/>
</dbReference>
<dbReference type="RefSeq" id="WP_048454444.1">
    <property type="nucleotide sequence ID" value="NZ_LABZ01000304.1"/>
</dbReference>
<dbReference type="NCBIfam" id="TIGR01780">
    <property type="entry name" value="SSADH"/>
    <property type="match status" value="1"/>
</dbReference>
<dbReference type="InterPro" id="IPR050740">
    <property type="entry name" value="Aldehyde_DH_Superfamily"/>
</dbReference>
<dbReference type="Gene3D" id="3.40.605.10">
    <property type="entry name" value="Aldehyde Dehydrogenase, Chain A, domain 1"/>
    <property type="match status" value="1"/>
</dbReference>
<dbReference type="CDD" id="cd07103">
    <property type="entry name" value="ALDH_F5_SSADH_GabD"/>
    <property type="match status" value="1"/>
</dbReference>
<dbReference type="PATRIC" id="fig|1187852.3.peg.4333"/>
<dbReference type="InterPro" id="IPR016161">
    <property type="entry name" value="Ald_DH/histidinol_DH"/>
</dbReference>
<dbReference type="GO" id="GO:0009450">
    <property type="term" value="P:gamma-aminobutyric acid catabolic process"/>
    <property type="evidence" value="ECO:0007669"/>
    <property type="project" value="InterPro"/>
</dbReference>
<dbReference type="PROSITE" id="PS00070">
    <property type="entry name" value="ALDEHYDE_DEHYDR_CYS"/>
    <property type="match status" value="1"/>
</dbReference>
<comment type="caution">
    <text evidence="8">The sequence shown here is derived from an EMBL/GenBank/DDBJ whole genome shotgun (WGS) entry which is preliminary data.</text>
</comment>
<dbReference type="FunFam" id="3.40.605.10:FF:000005">
    <property type="entry name" value="Succinate-semialdehyde dehydrogenase I"/>
    <property type="match status" value="1"/>
</dbReference>
<dbReference type="InterPro" id="IPR010102">
    <property type="entry name" value="Succ_semiAld_DH"/>
</dbReference>
<evidence type="ECO:0000259" key="7">
    <source>
        <dbReference type="Pfam" id="PF00171"/>
    </source>
</evidence>
<dbReference type="GO" id="GO:0004777">
    <property type="term" value="F:succinate-semialdehyde dehydrogenase (NAD+) activity"/>
    <property type="evidence" value="ECO:0007669"/>
    <property type="project" value="TreeGrafter"/>
</dbReference>
<dbReference type="OrthoDB" id="9812625at2"/>
<dbReference type="InterPro" id="IPR016162">
    <property type="entry name" value="Ald_DH_N"/>
</dbReference>
<evidence type="ECO:0000256" key="2">
    <source>
        <dbReference type="ARBA" id="ARBA00022958"/>
    </source>
</evidence>
<dbReference type="FunFam" id="3.40.309.10:FF:000004">
    <property type="entry name" value="Succinate-semialdehyde dehydrogenase I"/>
    <property type="match status" value="1"/>
</dbReference>
<organism evidence="8 9">
    <name type="scientific">Methylobacterium tarhaniae</name>
    <dbReference type="NCBI Taxonomy" id="1187852"/>
    <lineage>
        <taxon>Bacteria</taxon>
        <taxon>Pseudomonadati</taxon>
        <taxon>Pseudomonadota</taxon>
        <taxon>Alphaproteobacteria</taxon>
        <taxon>Hyphomicrobiales</taxon>
        <taxon>Methylobacteriaceae</taxon>
        <taxon>Methylobacterium</taxon>
    </lineage>
</organism>
<dbReference type="Pfam" id="PF00171">
    <property type="entry name" value="Aldedh"/>
    <property type="match status" value="1"/>
</dbReference>
<feature type="domain" description="Aldehyde dehydrogenase" evidence="7">
    <location>
        <begin position="23"/>
        <end position="480"/>
    </location>
</feature>
<evidence type="ECO:0000256" key="3">
    <source>
        <dbReference type="ARBA" id="ARBA00023002"/>
    </source>
</evidence>
<gene>
    <name evidence="8" type="primary">gabD</name>
    <name evidence="8" type="ORF">VQ03_29325</name>
</gene>
<sequence>MFTKDRLRDPALLRFQAFIAGEWRDAESGGSLAVTDPATGETLGTVPDCGGTETRAAIMAAQAAFPAWRRTPPAERAAILERWNALILENADDLAAIMTAEQGKPLAEARGEVAYGASFVKWFAEEARRITGDVFTAPVGDRRVLVLKEPVGVCAAITPWNFPIAMITRKVAPAFAAGCPIVVKPADLTPFSALALAVLAERAGVPKGVFSVVTGQAAPIGAEMTGSETVRKLSFTGSTAVGRLLMAQSAPTIKRLSLELGGNAPFIVFDDADLDQAVAGVMASKFRNAGQTCVCANRILVQDGIHDRFAARLAEAAATLTLGNGFTPGVTVGPLINDAAAAKVTAHLDDALANGARLVSGDRDAMRGRFVPPLVLTGADTGMRLAVEETFGPLAPLMRFSREEDAVAIANATPFGLASYFYTSDIRRAWRVGEALEFGMVGLNTGTVSMEAAPFGGVKQSGLGREGSAYGIDEYLELKSLHMGGL</sequence>
<reference evidence="8 9" key="1">
    <citation type="submission" date="2015-03" db="EMBL/GenBank/DDBJ databases">
        <title>Genome sequencing of Methylobacterium tarhaniae DSM 25844.</title>
        <authorList>
            <person name="Chaudhry V."/>
            <person name="Patil P.B."/>
        </authorList>
    </citation>
    <scope>NUCLEOTIDE SEQUENCE [LARGE SCALE GENOMIC DNA]</scope>
    <source>
        <strain evidence="8 9">DSM 25844</strain>
    </source>
</reference>
<evidence type="ECO:0000256" key="4">
    <source>
        <dbReference type="ARBA" id="ARBA00023097"/>
    </source>
</evidence>
<name>A0A0J6UTE8_9HYPH</name>
<comment type="similarity">
    <text evidence="1 6">Belongs to the aldehyde dehydrogenase family.</text>
</comment>
<dbReference type="Gene3D" id="3.40.309.10">
    <property type="entry name" value="Aldehyde Dehydrogenase, Chain A, domain 2"/>
    <property type="match status" value="1"/>
</dbReference>
<dbReference type="PROSITE" id="PS00687">
    <property type="entry name" value="ALDEHYDE_DEHYDR_GLU"/>
    <property type="match status" value="1"/>
</dbReference>
<evidence type="ECO:0000313" key="8">
    <source>
        <dbReference type="EMBL" id="KMO29446.1"/>
    </source>
</evidence>
<evidence type="ECO:0000313" key="9">
    <source>
        <dbReference type="Proteomes" id="UP000036449"/>
    </source>
</evidence>
<dbReference type="SUPFAM" id="SSF53720">
    <property type="entry name" value="ALDH-like"/>
    <property type="match status" value="1"/>
</dbReference>
<keyword evidence="9" id="KW-1185">Reference proteome</keyword>
<keyword evidence="3 6" id="KW-0560">Oxidoreductase</keyword>
<evidence type="ECO:0000256" key="1">
    <source>
        <dbReference type="ARBA" id="ARBA00009986"/>
    </source>
</evidence>
<dbReference type="PANTHER" id="PTHR43353:SF5">
    <property type="entry name" value="SUCCINATE-SEMIALDEHYDE DEHYDROGENASE, MITOCHONDRIAL"/>
    <property type="match status" value="1"/>
</dbReference>
<feature type="active site" evidence="5">
    <location>
        <position position="259"/>
    </location>
</feature>
<proteinExistence type="inferred from homology"/>
<accession>A0A0J6UTE8</accession>
<protein>
    <submittedName>
        <fullName evidence="8">Succinate-semialdehyde dehydrogenase</fullName>
        <ecNumber evidence="8">1.2.1.16</ecNumber>
    </submittedName>
</protein>
<dbReference type="PANTHER" id="PTHR43353">
    <property type="entry name" value="SUCCINATE-SEMIALDEHYDE DEHYDROGENASE, MITOCHONDRIAL"/>
    <property type="match status" value="1"/>
</dbReference>
<dbReference type="AlphaFoldDB" id="A0A0J6UTE8"/>
<dbReference type="FunFam" id="3.40.605.10:FF:000026">
    <property type="entry name" value="Aldehyde dehydrogenase, putative"/>
    <property type="match status" value="1"/>
</dbReference>
<dbReference type="EC" id="1.2.1.16" evidence="8"/>
<dbReference type="EMBL" id="LABZ01000304">
    <property type="protein sequence ID" value="KMO29446.1"/>
    <property type="molecule type" value="Genomic_DNA"/>
</dbReference>
<keyword evidence="2" id="KW-0630">Potassium</keyword>
<dbReference type="InterPro" id="IPR029510">
    <property type="entry name" value="Ald_DH_CS_GLU"/>
</dbReference>
<keyword evidence="4" id="KW-0558">Oxidation</keyword>
<dbReference type="InterPro" id="IPR016160">
    <property type="entry name" value="Ald_DH_CS_CYS"/>
</dbReference>
<evidence type="ECO:0000256" key="5">
    <source>
        <dbReference type="PROSITE-ProRule" id="PRU10007"/>
    </source>
</evidence>